<keyword evidence="4" id="KW-1185">Reference proteome</keyword>
<dbReference type="EMBL" id="BJOU01000001">
    <property type="protein sequence ID" value="GED97604.1"/>
    <property type="molecule type" value="Genomic_DNA"/>
</dbReference>
<name>A0A7I9UWM3_9ACTN</name>
<evidence type="ECO:0000313" key="3">
    <source>
        <dbReference type="EMBL" id="GED97604.1"/>
    </source>
</evidence>
<feature type="compositionally biased region" description="Basic and acidic residues" evidence="1">
    <location>
        <begin position="529"/>
        <end position="547"/>
    </location>
</feature>
<evidence type="ECO:0000259" key="2">
    <source>
        <dbReference type="Pfam" id="PF02720"/>
    </source>
</evidence>
<dbReference type="Proteomes" id="UP000444980">
    <property type="component" value="Unassembled WGS sequence"/>
</dbReference>
<feature type="domain" description="DUF222" evidence="2">
    <location>
        <begin position="90"/>
        <end position="387"/>
    </location>
</feature>
<dbReference type="InterPro" id="IPR003615">
    <property type="entry name" value="HNH_nuc"/>
</dbReference>
<protein>
    <recommendedName>
        <fullName evidence="2">DUF222 domain-containing protein</fullName>
    </recommendedName>
</protein>
<comment type="caution">
    <text evidence="3">The sequence shown here is derived from an EMBL/GenBank/DDBJ whole genome shotgun (WGS) entry which is preliminary data.</text>
</comment>
<feature type="region of interest" description="Disordered" evidence="1">
    <location>
        <begin position="488"/>
        <end position="556"/>
    </location>
</feature>
<feature type="compositionally biased region" description="Basic residues" evidence="1">
    <location>
        <begin position="503"/>
        <end position="528"/>
    </location>
</feature>
<dbReference type="OrthoDB" id="4774794at2"/>
<organism evidence="3 4">
    <name type="scientific">Gordonia crocea</name>
    <dbReference type="NCBI Taxonomy" id="589162"/>
    <lineage>
        <taxon>Bacteria</taxon>
        <taxon>Bacillati</taxon>
        <taxon>Actinomycetota</taxon>
        <taxon>Actinomycetes</taxon>
        <taxon>Mycobacteriales</taxon>
        <taxon>Gordoniaceae</taxon>
        <taxon>Gordonia</taxon>
    </lineage>
</organism>
<gene>
    <name evidence="3" type="ORF">nbrc107697_16430</name>
</gene>
<accession>A0A7I9UWM3</accession>
<feature type="region of interest" description="Disordered" evidence="1">
    <location>
        <begin position="351"/>
        <end position="373"/>
    </location>
</feature>
<dbReference type="InterPro" id="IPR003870">
    <property type="entry name" value="DUF222"/>
</dbReference>
<evidence type="ECO:0000313" key="4">
    <source>
        <dbReference type="Proteomes" id="UP000444980"/>
    </source>
</evidence>
<dbReference type="Pfam" id="PF02720">
    <property type="entry name" value="DUF222"/>
    <property type="match status" value="1"/>
</dbReference>
<dbReference type="AlphaFoldDB" id="A0A7I9UWM3"/>
<dbReference type="CDD" id="cd00085">
    <property type="entry name" value="HNHc"/>
    <property type="match status" value="1"/>
</dbReference>
<dbReference type="RefSeq" id="WP_161926906.1">
    <property type="nucleotide sequence ID" value="NZ_BJOU01000001.1"/>
</dbReference>
<reference evidence="4" key="1">
    <citation type="submission" date="2019-06" db="EMBL/GenBank/DDBJ databases">
        <title>Gordonia isolated from sludge of a wastewater treatment plant.</title>
        <authorList>
            <person name="Tamura T."/>
            <person name="Aoyama K."/>
            <person name="Kang Y."/>
            <person name="Saito S."/>
            <person name="Akiyama N."/>
            <person name="Yazawa K."/>
            <person name="Gonoi T."/>
            <person name="Mikami Y."/>
        </authorList>
    </citation>
    <scope>NUCLEOTIDE SEQUENCE [LARGE SCALE GENOMIC DNA]</scope>
    <source>
        <strain evidence="4">NBRC 107697</strain>
    </source>
</reference>
<sequence length="556" mass="61788">MNTDTRDNPRPWDDPDSWDDEAHWSTRAQAVGPAASLTVGDPQWTVDVLAHTGKANAMLAWIEYREIGAMHSRLVAIGKPEASARGVRMLDIETQAAARIAMSRGITQNQGDRWLAEAIAMRDRIPAIGRCLREGIISPRQFRLAVSRTELIDGQDWSETIDRHVAAALRSRTGTWSNKRLTDLIDRIIFRHDPDAVRRRHENAKEARTVWILPGADGIATLGATMTAQDANIALGTVFLLADRVCGKDPRSESARRCDALFALMSGSRFECDCGTDDCTADIPEPDALAQWVAEHRDREVATGRVLVHVIADRATVDGRNDEPAFMDGHGVISAAHLRDLLARDDTTVRDLNPASGDKTGTSLPTHLPSDPYRPSTALNTFVRARDGYCTIPGCDRPAWRCDIDHVAEYDHADPAAGGQTTPDGLAAKCRMHHNLKTFGSGWIDDQYRDGTGRLVSEVVSPEGLHFPGPAETNSALFPGLDMIRWHQPAATGPNTADDQQRHRPPRDRTRAKHARRRFERQANRRRRLAEEALAEERDLRRRREQPCETDGDPPF</sequence>
<evidence type="ECO:0000256" key="1">
    <source>
        <dbReference type="SAM" id="MobiDB-lite"/>
    </source>
</evidence>
<proteinExistence type="predicted"/>